<evidence type="ECO:0000313" key="2">
    <source>
        <dbReference type="EMBL" id="PAV66924.1"/>
    </source>
</evidence>
<keyword evidence="3" id="KW-1185">Reference proteome</keyword>
<feature type="compositionally biased region" description="Basic and acidic residues" evidence="1">
    <location>
        <begin position="393"/>
        <end position="413"/>
    </location>
</feature>
<feature type="region of interest" description="Disordered" evidence="1">
    <location>
        <begin position="225"/>
        <end position="248"/>
    </location>
</feature>
<gene>
    <name evidence="2" type="ORF">WR25_22926</name>
</gene>
<feature type="region of interest" description="Disordered" evidence="1">
    <location>
        <begin position="392"/>
        <end position="418"/>
    </location>
</feature>
<evidence type="ECO:0000256" key="1">
    <source>
        <dbReference type="SAM" id="MobiDB-lite"/>
    </source>
</evidence>
<protein>
    <submittedName>
        <fullName evidence="2">Uncharacterized protein</fullName>
    </submittedName>
</protein>
<feature type="compositionally biased region" description="Low complexity" evidence="1">
    <location>
        <begin position="239"/>
        <end position="248"/>
    </location>
</feature>
<proteinExistence type="predicted"/>
<name>A0A2A2JZ47_9BILA</name>
<comment type="caution">
    <text evidence="2">The sequence shown here is derived from an EMBL/GenBank/DDBJ whole genome shotgun (WGS) entry which is preliminary data.</text>
</comment>
<dbReference type="EMBL" id="LIAE01010019">
    <property type="protein sequence ID" value="PAV66924.1"/>
    <property type="molecule type" value="Genomic_DNA"/>
</dbReference>
<dbReference type="AlphaFoldDB" id="A0A2A2JZ47"/>
<sequence>MTGGLISPQPSPGEPRPLQAAADRGRAAHDAPHALVAGVRDGAGDRTLVDAQVIARHPAALRVDRPRLQLNVGIAERGVEAVEEAVFAIQVRPALHRIGRRYANLGREGEAAQRRGRRDRTVVALVGLAERASGGIAEELRGPPLERQLKVAGAVAGGQAPDVARITVPVHRIGDAIGPIGIGRAAAVLEIIEAGGPHRLIANAAEVDPHLAVLMAEQRREGEVPRVPLPAPEGGIALRPGVPRPVGKRPAAAAEADDIDHHPLVIPVPRALDEALAGMPAHRHGAARIGEPRPVGPIGDQFGKPADLRLHRIGLIVPGTGEQDAEEQQRRVDAGQFGVAIALPGFHIEEVVEEALVPGHAGRRIALRRSREEAQRRQCQVAGFLARDPATLHADRIGRQREADRGDTGEGRRRPAIGHQPVLAIGEVPEIAEGALFEVAEPCRQRGCGRGGQRVAGQRARGGGKRRMAQQRAAIERQGHDVRASVVVRMTRSVATTCVSGVSVPPCSASISRATARAPISASGTRMVVRPRYRARGMSSKPVTATSPGTDRPCSRKAASTPSAIMSLAATMPSKATPRARSMATAAAPESSRKSPSITTGSMSGAWRAIALRRHDDQPVDAPAHRSHRLRRQFGIGVHIGQQQMIAARADLTVHAAHDFGKELAVQVGQHHADRMAARQRQAARAGVRHIAQRLGRREYARARIGMDTAMAVQSTRDRCDRYFSDLRDVADRGRCRLQPLSSPCRPLAANDHPCVNRHVLYRTPGLCNRADAGR</sequence>
<reference evidence="2 3" key="1">
    <citation type="journal article" date="2017" name="Curr. Biol.">
        <title>Genome architecture and evolution of a unichromosomal asexual nematode.</title>
        <authorList>
            <person name="Fradin H."/>
            <person name="Zegar C."/>
            <person name="Gutwein M."/>
            <person name="Lucas J."/>
            <person name="Kovtun M."/>
            <person name="Corcoran D."/>
            <person name="Baugh L.R."/>
            <person name="Kiontke K."/>
            <person name="Gunsalus K."/>
            <person name="Fitch D.H."/>
            <person name="Piano F."/>
        </authorList>
    </citation>
    <scope>NUCLEOTIDE SEQUENCE [LARGE SCALE GENOMIC DNA]</scope>
    <source>
        <strain evidence="2">PF1309</strain>
    </source>
</reference>
<feature type="region of interest" description="Disordered" evidence="1">
    <location>
        <begin position="573"/>
        <end position="601"/>
    </location>
</feature>
<dbReference type="Proteomes" id="UP000218231">
    <property type="component" value="Unassembled WGS sequence"/>
</dbReference>
<feature type="region of interest" description="Disordered" evidence="1">
    <location>
        <begin position="535"/>
        <end position="560"/>
    </location>
</feature>
<accession>A0A2A2JZ47</accession>
<organism evidence="2 3">
    <name type="scientific">Diploscapter pachys</name>
    <dbReference type="NCBI Taxonomy" id="2018661"/>
    <lineage>
        <taxon>Eukaryota</taxon>
        <taxon>Metazoa</taxon>
        <taxon>Ecdysozoa</taxon>
        <taxon>Nematoda</taxon>
        <taxon>Chromadorea</taxon>
        <taxon>Rhabditida</taxon>
        <taxon>Rhabditina</taxon>
        <taxon>Rhabditomorpha</taxon>
        <taxon>Rhabditoidea</taxon>
        <taxon>Rhabditidae</taxon>
        <taxon>Diploscapter</taxon>
    </lineage>
</organism>
<evidence type="ECO:0000313" key="3">
    <source>
        <dbReference type="Proteomes" id="UP000218231"/>
    </source>
</evidence>
<feature type="region of interest" description="Disordered" evidence="1">
    <location>
        <begin position="447"/>
        <end position="467"/>
    </location>
</feature>
<feature type="region of interest" description="Disordered" evidence="1">
    <location>
        <begin position="1"/>
        <end position="29"/>
    </location>
</feature>